<gene>
    <name evidence="2" type="ORF">LCGC14_3154230</name>
</gene>
<reference evidence="2" key="1">
    <citation type="journal article" date="2015" name="Nature">
        <title>Complex archaea that bridge the gap between prokaryotes and eukaryotes.</title>
        <authorList>
            <person name="Spang A."/>
            <person name="Saw J.H."/>
            <person name="Jorgensen S.L."/>
            <person name="Zaremba-Niedzwiedzka K."/>
            <person name="Martijn J."/>
            <person name="Lind A.E."/>
            <person name="van Eijk R."/>
            <person name="Schleper C."/>
            <person name="Guy L."/>
            <person name="Ettema T.J."/>
        </authorList>
    </citation>
    <scope>NUCLEOTIDE SEQUENCE</scope>
</reference>
<comment type="caution">
    <text evidence="2">The sequence shown here is derived from an EMBL/GenBank/DDBJ whole genome shotgun (WGS) entry which is preliminary data.</text>
</comment>
<feature type="region of interest" description="Disordered" evidence="1">
    <location>
        <begin position="98"/>
        <end position="125"/>
    </location>
</feature>
<dbReference type="AlphaFoldDB" id="A0A0F8VT50"/>
<dbReference type="Gene3D" id="1.10.10.10">
    <property type="entry name" value="Winged helix-like DNA-binding domain superfamily/Winged helix DNA-binding domain"/>
    <property type="match status" value="1"/>
</dbReference>
<evidence type="ECO:0000313" key="2">
    <source>
        <dbReference type="EMBL" id="KKK47533.1"/>
    </source>
</evidence>
<sequence>MQSANPWHWIIEHPLLSSAEKLVALVILRHQNSNQKCWPSIQRIAQLARFGTRYTQRVLHGLYQKGILNVERRLGHSNCYSIRQRQLLLGLRSAKTYTPAPQATPGPEDPPLAGHPLLNPSQIVT</sequence>
<dbReference type="Pfam" id="PF13730">
    <property type="entry name" value="HTH_36"/>
    <property type="match status" value="1"/>
</dbReference>
<evidence type="ECO:0008006" key="3">
    <source>
        <dbReference type="Google" id="ProtNLM"/>
    </source>
</evidence>
<proteinExistence type="predicted"/>
<dbReference type="EMBL" id="LAZR01069532">
    <property type="protein sequence ID" value="KKK47533.1"/>
    <property type="molecule type" value="Genomic_DNA"/>
</dbReference>
<organism evidence="2">
    <name type="scientific">marine sediment metagenome</name>
    <dbReference type="NCBI Taxonomy" id="412755"/>
    <lineage>
        <taxon>unclassified sequences</taxon>
        <taxon>metagenomes</taxon>
        <taxon>ecological metagenomes</taxon>
    </lineage>
</organism>
<dbReference type="InterPro" id="IPR036388">
    <property type="entry name" value="WH-like_DNA-bd_sf"/>
</dbReference>
<evidence type="ECO:0000256" key="1">
    <source>
        <dbReference type="SAM" id="MobiDB-lite"/>
    </source>
</evidence>
<protein>
    <recommendedName>
        <fullName evidence="3">Helix-turn-helix domain-containing protein</fullName>
    </recommendedName>
</protein>
<name>A0A0F8VT50_9ZZZZ</name>
<accession>A0A0F8VT50</accession>